<evidence type="ECO:0000313" key="2">
    <source>
        <dbReference type="EMBL" id="AYV85908.1"/>
    </source>
</evidence>
<accession>A0A3G5AFJ8</accession>
<evidence type="ECO:0000256" key="1">
    <source>
        <dbReference type="SAM" id="Phobius"/>
    </source>
</evidence>
<dbReference type="EMBL" id="MK072489">
    <property type="protein sequence ID" value="AYV85908.1"/>
    <property type="molecule type" value="Genomic_DNA"/>
</dbReference>
<proteinExistence type="predicted"/>
<keyword evidence="1" id="KW-0812">Transmembrane</keyword>
<organism evidence="2">
    <name type="scientific">Solivirus sp</name>
    <dbReference type="NCBI Taxonomy" id="2487772"/>
    <lineage>
        <taxon>Viruses</taxon>
        <taxon>Pithoviruses</taxon>
    </lineage>
</organism>
<keyword evidence="1" id="KW-0472">Membrane</keyword>
<feature type="transmembrane region" description="Helical" evidence="1">
    <location>
        <begin position="38"/>
        <end position="57"/>
    </location>
</feature>
<name>A0A3G5AFJ8_9VIRU</name>
<keyword evidence="1" id="KW-1133">Transmembrane helix</keyword>
<protein>
    <submittedName>
        <fullName evidence="2">Uncharacterized protein</fullName>
    </submittedName>
</protein>
<gene>
    <name evidence="2" type="ORF">Solivirus1_65</name>
</gene>
<reference evidence="2" key="1">
    <citation type="submission" date="2018-10" db="EMBL/GenBank/DDBJ databases">
        <title>Hidden diversity of soil giant viruses.</title>
        <authorList>
            <person name="Schulz F."/>
            <person name="Alteio L."/>
            <person name="Goudeau D."/>
            <person name="Ryan E.M."/>
            <person name="Malmstrom R.R."/>
            <person name="Blanchard J."/>
            <person name="Woyke T."/>
        </authorList>
    </citation>
    <scope>NUCLEOTIDE SEQUENCE</scope>
    <source>
        <strain evidence="2">SOV1</strain>
    </source>
</reference>
<sequence length="73" mass="8564">MSESLTDTEEDKYTPTDKDKSLLQLVFGEPEYTYSENYLFWFILLVILLLLILFVCWNRKSKIYGGENNSSLS</sequence>